<protein>
    <submittedName>
        <fullName evidence="1">Uncharacterized protein</fullName>
    </submittedName>
</protein>
<keyword evidence="2" id="KW-1185">Reference proteome</keyword>
<name>A0AAD7HIG5_9AGAR</name>
<dbReference type="Proteomes" id="UP001215598">
    <property type="component" value="Unassembled WGS sequence"/>
</dbReference>
<accession>A0AAD7HIG5</accession>
<reference evidence="1" key="1">
    <citation type="submission" date="2023-03" db="EMBL/GenBank/DDBJ databases">
        <title>Massive genome expansion in bonnet fungi (Mycena s.s.) driven by repeated elements and novel gene families across ecological guilds.</title>
        <authorList>
            <consortium name="Lawrence Berkeley National Laboratory"/>
            <person name="Harder C.B."/>
            <person name="Miyauchi S."/>
            <person name="Viragh M."/>
            <person name="Kuo A."/>
            <person name="Thoen E."/>
            <person name="Andreopoulos B."/>
            <person name="Lu D."/>
            <person name="Skrede I."/>
            <person name="Drula E."/>
            <person name="Henrissat B."/>
            <person name="Morin E."/>
            <person name="Kohler A."/>
            <person name="Barry K."/>
            <person name="LaButti K."/>
            <person name="Morin E."/>
            <person name="Salamov A."/>
            <person name="Lipzen A."/>
            <person name="Mereny Z."/>
            <person name="Hegedus B."/>
            <person name="Baldrian P."/>
            <person name="Stursova M."/>
            <person name="Weitz H."/>
            <person name="Taylor A."/>
            <person name="Grigoriev I.V."/>
            <person name="Nagy L.G."/>
            <person name="Martin F."/>
            <person name="Kauserud H."/>
        </authorList>
    </citation>
    <scope>NUCLEOTIDE SEQUENCE</scope>
    <source>
        <strain evidence="1">CBHHK182m</strain>
    </source>
</reference>
<dbReference type="AlphaFoldDB" id="A0AAD7HIG5"/>
<dbReference type="EMBL" id="JARKIB010000238">
    <property type="protein sequence ID" value="KAJ7720608.1"/>
    <property type="molecule type" value="Genomic_DNA"/>
</dbReference>
<evidence type="ECO:0000313" key="1">
    <source>
        <dbReference type="EMBL" id="KAJ7720608.1"/>
    </source>
</evidence>
<sequence length="156" mass="16861">MDCAPTNLFVSSLSPGPTPARLVFDLRLRSMAFPWSSASSGPEPRTPAFAALVDSCRTVDFRAHACIPLGVLMFLPSAEVAIAIALGLLYHPGRPTILQRVPRAPVNLPPPVTAWPEMDSDAVYVHKEFEMDTKPFIGEAPIQELAIGTLQAIVQL</sequence>
<comment type="caution">
    <text evidence="1">The sequence shown here is derived from an EMBL/GenBank/DDBJ whole genome shotgun (WGS) entry which is preliminary data.</text>
</comment>
<evidence type="ECO:0000313" key="2">
    <source>
        <dbReference type="Proteomes" id="UP001215598"/>
    </source>
</evidence>
<organism evidence="1 2">
    <name type="scientific">Mycena metata</name>
    <dbReference type="NCBI Taxonomy" id="1033252"/>
    <lineage>
        <taxon>Eukaryota</taxon>
        <taxon>Fungi</taxon>
        <taxon>Dikarya</taxon>
        <taxon>Basidiomycota</taxon>
        <taxon>Agaricomycotina</taxon>
        <taxon>Agaricomycetes</taxon>
        <taxon>Agaricomycetidae</taxon>
        <taxon>Agaricales</taxon>
        <taxon>Marasmiineae</taxon>
        <taxon>Mycenaceae</taxon>
        <taxon>Mycena</taxon>
    </lineage>
</organism>
<proteinExistence type="predicted"/>
<gene>
    <name evidence="1" type="ORF">B0H16DRAFT_1474306</name>
</gene>